<gene>
    <name evidence="2" type="primary">rkpO</name>
    <name evidence="2" type="ORF">GCM10008111_19170</name>
</gene>
<reference evidence="3" key="1">
    <citation type="journal article" date="2019" name="Int. J. Syst. Evol. Microbiol.">
        <title>The Global Catalogue of Microorganisms (GCM) 10K type strain sequencing project: providing services to taxonomists for standard genome sequencing and annotation.</title>
        <authorList>
            <consortium name="The Broad Institute Genomics Platform"/>
            <consortium name="The Broad Institute Genome Sequencing Center for Infectious Disease"/>
            <person name="Wu L."/>
            <person name="Ma J."/>
        </authorList>
    </citation>
    <scope>NUCLEOTIDE SEQUENCE [LARGE SCALE GENOMIC DNA]</scope>
    <source>
        <strain evidence="3">KCTC 23723</strain>
    </source>
</reference>
<dbReference type="Gene3D" id="3.40.50.11190">
    <property type="match status" value="1"/>
</dbReference>
<dbReference type="PANTHER" id="PTHR21015:SF22">
    <property type="entry name" value="GLYCOSYLTRANSFERASE"/>
    <property type="match status" value="1"/>
</dbReference>
<organism evidence="2 3">
    <name type="scientific">Alishewanella tabrizica</name>
    <dbReference type="NCBI Taxonomy" id="671278"/>
    <lineage>
        <taxon>Bacteria</taxon>
        <taxon>Pseudomonadati</taxon>
        <taxon>Pseudomonadota</taxon>
        <taxon>Gammaproteobacteria</taxon>
        <taxon>Alteromonadales</taxon>
        <taxon>Alteromonadaceae</taxon>
        <taxon>Alishewanella</taxon>
    </lineage>
</organism>
<evidence type="ECO:0000313" key="2">
    <source>
        <dbReference type="EMBL" id="GGW63297.1"/>
    </source>
</evidence>
<evidence type="ECO:0000259" key="1">
    <source>
        <dbReference type="Pfam" id="PF04101"/>
    </source>
</evidence>
<dbReference type="SUPFAM" id="SSF53756">
    <property type="entry name" value="UDP-Glycosyltransferase/glycogen phosphorylase"/>
    <property type="match status" value="1"/>
</dbReference>
<accession>A0ABQ2WQD7</accession>
<dbReference type="EMBL" id="BMYR01000007">
    <property type="protein sequence ID" value="GGW63297.1"/>
    <property type="molecule type" value="Genomic_DNA"/>
</dbReference>
<dbReference type="InterPro" id="IPR020023">
    <property type="entry name" value="PseG"/>
</dbReference>
<dbReference type="NCBIfam" id="TIGR03590">
    <property type="entry name" value="PseG"/>
    <property type="match status" value="1"/>
</dbReference>
<sequence>MPEMQVLFRTDASVTLGSGHVMRCLTLAKALTQQGANCHFICRKINGNLIDFIRQQGFTVLVLPAQLTSEQEDAHQTLVQLKQPYQLLVLDHYELGYAFCQLLRQRCKTVLVIDDLANRSHDCDLLLDQNLLPNADARYTALVPPNCKQLLGPHYALLRDEFYQTSASRQQNHILVSFGGSDEHNLTALAINAIKQLKPEQVTADIVIGENNPWRIALEKQLASLPNMQLHVQSKNMATLMQRAQLMLGAGGATHWERCISALPGLVVTIAENQQATTAYLDKLGACIWLGNATELTEALLIEKISYYLKKPELLQAVATAASSVTPAGGGALAVVEELLALQ</sequence>
<name>A0ABQ2WQD7_9ALTE</name>
<comment type="caution">
    <text evidence="2">The sequence shown here is derived from an EMBL/GenBank/DDBJ whole genome shotgun (WGS) entry which is preliminary data.</text>
</comment>
<evidence type="ECO:0000313" key="3">
    <source>
        <dbReference type="Proteomes" id="UP000634667"/>
    </source>
</evidence>
<dbReference type="Pfam" id="PF04101">
    <property type="entry name" value="Glyco_tran_28_C"/>
    <property type="match status" value="1"/>
</dbReference>
<dbReference type="PANTHER" id="PTHR21015">
    <property type="entry name" value="UDP-N-ACETYLGLUCOSAMINE--N-ACETYLMURAMYL-(PENTAPEPTIDE) PYROPHOSPHORYL-UNDECAPRENOL N-ACETYLGLUCOSAMINE TRANSFERASE 1"/>
    <property type="match status" value="1"/>
</dbReference>
<protein>
    <submittedName>
        <fullName evidence="2">UDP-2,4-diacetamido-2,4, 6-trideoxy-beta-L-altropyranose hydrolase</fullName>
    </submittedName>
</protein>
<dbReference type="Proteomes" id="UP000634667">
    <property type="component" value="Unassembled WGS sequence"/>
</dbReference>
<dbReference type="GO" id="GO:0016787">
    <property type="term" value="F:hydrolase activity"/>
    <property type="evidence" value="ECO:0007669"/>
    <property type="project" value="UniProtKB-KW"/>
</dbReference>
<dbReference type="InterPro" id="IPR007235">
    <property type="entry name" value="Glyco_trans_28_C"/>
</dbReference>
<proteinExistence type="predicted"/>
<keyword evidence="2" id="KW-0378">Hydrolase</keyword>
<dbReference type="RefSeq" id="WP_229797014.1">
    <property type="nucleotide sequence ID" value="NZ_BMYR01000007.1"/>
</dbReference>
<dbReference type="Gene3D" id="3.40.50.2000">
    <property type="entry name" value="Glycogen Phosphorylase B"/>
    <property type="match status" value="1"/>
</dbReference>
<keyword evidence="3" id="KW-1185">Reference proteome</keyword>
<feature type="domain" description="Glycosyl transferase family 28 C-terminal" evidence="1">
    <location>
        <begin position="178"/>
        <end position="322"/>
    </location>
</feature>